<dbReference type="Proteomes" id="UP000046395">
    <property type="component" value="Unassembled WGS sequence"/>
</dbReference>
<evidence type="ECO:0000313" key="3">
    <source>
        <dbReference type="WBParaSite" id="TMUE_3000012932.1"/>
    </source>
</evidence>
<dbReference type="InterPro" id="IPR006575">
    <property type="entry name" value="RWD_dom"/>
</dbReference>
<dbReference type="InterPro" id="IPR016135">
    <property type="entry name" value="UBQ-conjugating_enzyme/RWD"/>
</dbReference>
<dbReference type="WBParaSite" id="TMUE_3000012932.1">
    <property type="protein sequence ID" value="TMUE_3000012932.1"/>
    <property type="gene ID" value="WBGene00286616"/>
</dbReference>
<reference evidence="3" key="1">
    <citation type="submission" date="2019-12" db="UniProtKB">
        <authorList>
            <consortium name="WormBaseParasite"/>
        </authorList>
    </citation>
    <scope>IDENTIFICATION</scope>
</reference>
<feature type="domain" description="RWD" evidence="1">
    <location>
        <begin position="9"/>
        <end position="96"/>
    </location>
</feature>
<evidence type="ECO:0000313" key="2">
    <source>
        <dbReference type="Proteomes" id="UP000046395"/>
    </source>
</evidence>
<dbReference type="InterPro" id="IPR040213">
    <property type="entry name" value="GIR2-like"/>
</dbReference>
<protein>
    <submittedName>
        <fullName evidence="3">RWD domain-containing protein</fullName>
    </submittedName>
</protein>
<proteinExistence type="predicted"/>
<name>A0A5S6R192_TRIMR</name>
<evidence type="ECO:0000259" key="1">
    <source>
        <dbReference type="SMART" id="SM00591"/>
    </source>
</evidence>
<dbReference type="Gene3D" id="3.10.110.10">
    <property type="entry name" value="Ubiquitin Conjugating Enzyme"/>
    <property type="match status" value="2"/>
</dbReference>
<dbReference type="AlphaFoldDB" id="A0A5S6R192"/>
<dbReference type="SMART" id="SM00591">
    <property type="entry name" value="RWD"/>
    <property type="match status" value="1"/>
</dbReference>
<dbReference type="PANTHER" id="PTHR12292">
    <property type="entry name" value="RWD DOMAIN-CONTAINING PROTEIN"/>
    <property type="match status" value="1"/>
</dbReference>
<dbReference type="InterPro" id="IPR032378">
    <property type="entry name" value="ZC3H15/TMA46_C"/>
</dbReference>
<dbReference type="SUPFAM" id="SSF54495">
    <property type="entry name" value="UBC-like"/>
    <property type="match status" value="1"/>
</dbReference>
<sequence length="206" mass="23371">MDYGAEQAQEVAALQAIYADDFCFESEVYPPKFCLTLREELCDDAPEVTLLNWSEDVCPKDKEETSTHLLNVIEQNLGTAMIFSLVEVVQSRLVHIANAIRTQSRVMAEAAAQADLEAQIKKGTPMTYEQFAEWKRRFDQENPKCRSNTVVEDKRRRLTGREQFLKDKSLVTSDVFMISDNGDEVVVDETLFEDADVEESSGSEVE</sequence>
<dbReference type="Pfam" id="PF16543">
    <property type="entry name" value="DFRP_C"/>
    <property type="match status" value="1"/>
</dbReference>
<organism evidence="2 3">
    <name type="scientific">Trichuris muris</name>
    <name type="common">Mouse whipworm</name>
    <dbReference type="NCBI Taxonomy" id="70415"/>
    <lineage>
        <taxon>Eukaryota</taxon>
        <taxon>Metazoa</taxon>
        <taxon>Ecdysozoa</taxon>
        <taxon>Nematoda</taxon>
        <taxon>Enoplea</taxon>
        <taxon>Dorylaimia</taxon>
        <taxon>Trichinellida</taxon>
        <taxon>Trichuridae</taxon>
        <taxon>Trichuris</taxon>
    </lineage>
</organism>
<accession>A0A5S6R192</accession>
<dbReference type="STRING" id="70415.A0A5S6R192"/>
<keyword evidence="2" id="KW-1185">Reference proteome</keyword>